<evidence type="ECO:0000256" key="5">
    <source>
        <dbReference type="ARBA" id="ARBA00022989"/>
    </source>
</evidence>
<dbReference type="GO" id="GO:0005886">
    <property type="term" value="C:plasma membrane"/>
    <property type="evidence" value="ECO:0007669"/>
    <property type="project" value="TreeGrafter"/>
</dbReference>
<dbReference type="PROSITE" id="PS50267">
    <property type="entry name" value="NA_NEUROTRAN_SYMP_3"/>
    <property type="match status" value="1"/>
</dbReference>
<evidence type="ECO:0000256" key="8">
    <source>
        <dbReference type="SAM" id="Phobius"/>
    </source>
</evidence>
<keyword evidence="5 8" id="KW-1133">Transmembrane helix</keyword>
<dbReference type="Proteomes" id="UP000887574">
    <property type="component" value="Unplaced"/>
</dbReference>
<feature type="binding site" evidence="7">
    <location>
        <position position="172"/>
    </location>
    <ligand>
        <name>Na(+)</name>
        <dbReference type="ChEBI" id="CHEBI:29101"/>
        <label>1</label>
    </ligand>
</feature>
<keyword evidence="9" id="KW-1185">Reference proteome</keyword>
<feature type="transmembrane region" description="Helical" evidence="8">
    <location>
        <begin position="326"/>
        <end position="351"/>
    </location>
</feature>
<dbReference type="PRINTS" id="PR00176">
    <property type="entry name" value="NANEUSMPORT"/>
</dbReference>
<keyword evidence="6 8" id="KW-0472">Membrane</keyword>
<dbReference type="InterPro" id="IPR037272">
    <property type="entry name" value="SNS_sf"/>
</dbReference>
<evidence type="ECO:0000256" key="6">
    <source>
        <dbReference type="ARBA" id="ARBA00023136"/>
    </source>
</evidence>
<dbReference type="PANTHER" id="PTHR11616:SF326">
    <property type="entry name" value="SODIUM-DEPENDENT TRANSPORTER SNF-5"/>
    <property type="match status" value="1"/>
</dbReference>
<evidence type="ECO:0000313" key="9">
    <source>
        <dbReference type="Proteomes" id="UP000887574"/>
    </source>
</evidence>
<feature type="transmembrane region" description="Helical" evidence="8">
    <location>
        <begin position="286"/>
        <end position="306"/>
    </location>
</feature>
<protein>
    <submittedName>
        <fullName evidence="10">Uncharacterized protein</fullName>
    </submittedName>
</protein>
<organism evidence="9 10">
    <name type="scientific">Ditylenchus dipsaci</name>
    <dbReference type="NCBI Taxonomy" id="166011"/>
    <lineage>
        <taxon>Eukaryota</taxon>
        <taxon>Metazoa</taxon>
        <taxon>Ecdysozoa</taxon>
        <taxon>Nematoda</taxon>
        <taxon>Chromadorea</taxon>
        <taxon>Rhabditida</taxon>
        <taxon>Tylenchina</taxon>
        <taxon>Tylenchomorpha</taxon>
        <taxon>Sphaerularioidea</taxon>
        <taxon>Anguinidae</taxon>
        <taxon>Anguininae</taxon>
        <taxon>Ditylenchus</taxon>
    </lineage>
</organism>
<comment type="subcellular location">
    <subcellularLocation>
        <location evidence="1">Membrane</location>
        <topology evidence="1">Multi-pass membrane protein</topology>
    </subcellularLocation>
</comment>
<proteinExistence type="predicted"/>
<dbReference type="Pfam" id="PF00209">
    <property type="entry name" value="SNF"/>
    <property type="match status" value="1"/>
</dbReference>
<feature type="transmembrane region" description="Helical" evidence="8">
    <location>
        <begin position="159"/>
        <end position="189"/>
    </location>
</feature>
<evidence type="ECO:0000256" key="3">
    <source>
        <dbReference type="ARBA" id="ARBA00022692"/>
    </source>
</evidence>
<keyword evidence="2" id="KW-0813">Transport</keyword>
<feature type="binding site" evidence="7">
    <location>
        <position position="176"/>
    </location>
    <ligand>
        <name>Na(+)</name>
        <dbReference type="ChEBI" id="CHEBI:29101"/>
        <label>1</label>
    </ligand>
</feature>
<keyword evidence="4" id="KW-0769">Symport</keyword>
<evidence type="ECO:0000256" key="4">
    <source>
        <dbReference type="ARBA" id="ARBA00022847"/>
    </source>
</evidence>
<feature type="transmembrane region" description="Helical" evidence="8">
    <location>
        <begin position="201"/>
        <end position="226"/>
    </location>
</feature>
<accession>A0A915D528</accession>
<evidence type="ECO:0000256" key="7">
    <source>
        <dbReference type="PIRSR" id="PIRSR600175-1"/>
    </source>
</evidence>
<evidence type="ECO:0000256" key="2">
    <source>
        <dbReference type="ARBA" id="ARBA00022448"/>
    </source>
</evidence>
<feature type="transmembrane region" description="Helical" evidence="8">
    <location>
        <begin position="232"/>
        <end position="255"/>
    </location>
</feature>
<name>A0A915D528_9BILA</name>
<evidence type="ECO:0000313" key="10">
    <source>
        <dbReference type="WBParaSite" id="jg15468"/>
    </source>
</evidence>
<reference evidence="10" key="1">
    <citation type="submission" date="2022-11" db="UniProtKB">
        <authorList>
            <consortium name="WormBaseParasite"/>
        </authorList>
    </citation>
    <scope>IDENTIFICATION</scope>
</reference>
<keyword evidence="7" id="KW-0915">Sodium</keyword>
<feature type="binding site" evidence="7">
    <location>
        <position position="93"/>
    </location>
    <ligand>
        <name>Na(+)</name>
        <dbReference type="ChEBI" id="CHEBI:29101"/>
        <label>1</label>
    </ligand>
</feature>
<dbReference type="SUPFAM" id="SSF161070">
    <property type="entry name" value="SNF-like"/>
    <property type="match status" value="1"/>
</dbReference>
<dbReference type="GO" id="GO:0043005">
    <property type="term" value="C:neuron projection"/>
    <property type="evidence" value="ECO:0007669"/>
    <property type="project" value="TreeGrafter"/>
</dbReference>
<dbReference type="InterPro" id="IPR000175">
    <property type="entry name" value="Na/ntran_symport"/>
</dbReference>
<keyword evidence="3 8" id="KW-0812">Transmembrane</keyword>
<dbReference type="PANTHER" id="PTHR11616">
    <property type="entry name" value="SODIUM/CHLORIDE DEPENDENT TRANSPORTER"/>
    <property type="match status" value="1"/>
</dbReference>
<keyword evidence="7" id="KW-0479">Metal-binding</keyword>
<evidence type="ECO:0000256" key="1">
    <source>
        <dbReference type="ARBA" id="ARBA00004141"/>
    </source>
</evidence>
<feature type="transmembrane region" description="Helical" evidence="8">
    <location>
        <begin position="42"/>
        <end position="65"/>
    </location>
</feature>
<sequence>MDSLGGLNPKVVIALAVAWILTGLVLVKGVKMIGKISGFTATVPYVIIVILFIRGVTLDGARIGMDFYLLKPDMSVIWDADTWRAAATHVCYSLAIGFGCSYNYSSRCFHEHVWGTAVFSVLGFMSKQLDTEIGKVVQSGTGLAFIAYPEAMSRMPLPWLWSLLFFLMLFILGISSQFGLAEVAITALYDQCPSLRKHKTFVAIGVCITLFFSGLIMTTRAGIYYFNIFNDYSASFSLMMLIILEIILIIYIYGIDNYILDLRSMMGEPKNWLTKIFGPSGQYVKFIWRFIAPFQSVIIFVVTLVTQITRNMTYGKDKRLYTYPDWAILVGWVISLVPLFMLPGLVVYNLAKFKKQGRSYKELFRLQPKWTSYERNTKNGSVMSISRVQVAPMTDPVPLNAVEAWRRHALVGDSLDPVPLYDDQDEESNRKVTHKVD</sequence>
<dbReference type="WBParaSite" id="jg15468">
    <property type="protein sequence ID" value="jg15468"/>
    <property type="gene ID" value="jg15468"/>
</dbReference>
<dbReference type="AlphaFoldDB" id="A0A915D528"/>
<dbReference type="GO" id="GO:0005332">
    <property type="term" value="F:gamma-aminobutyric acid:sodium:chloride symporter activity"/>
    <property type="evidence" value="ECO:0007669"/>
    <property type="project" value="TreeGrafter"/>
</dbReference>
<dbReference type="GO" id="GO:0046872">
    <property type="term" value="F:metal ion binding"/>
    <property type="evidence" value="ECO:0007669"/>
    <property type="project" value="UniProtKB-KW"/>
</dbReference>
<feature type="transmembrane region" description="Helical" evidence="8">
    <location>
        <begin position="12"/>
        <end position="30"/>
    </location>
</feature>